<proteinExistence type="predicted"/>
<dbReference type="PANTHER" id="PTHR31263:SF0">
    <property type="entry name" value="CELLULASE FAMILY PROTEIN (AFU_ORTHOLOGUE AFUA_5G14560)"/>
    <property type="match status" value="1"/>
</dbReference>
<dbReference type="SUPFAM" id="SSF51445">
    <property type="entry name" value="(Trans)glycosidases"/>
    <property type="match status" value="1"/>
</dbReference>
<protein>
    <submittedName>
        <fullName evidence="2">Uncharacterized protein</fullName>
    </submittedName>
</protein>
<dbReference type="AlphaFoldDB" id="A0A4U0U682"/>
<comment type="caution">
    <text evidence="2">The sequence shown here is derived from an EMBL/GenBank/DDBJ whole genome shotgun (WGS) entry which is preliminary data.</text>
</comment>
<evidence type="ECO:0000256" key="1">
    <source>
        <dbReference type="SAM" id="SignalP"/>
    </source>
</evidence>
<dbReference type="EMBL" id="NAJL01000010">
    <property type="protein sequence ID" value="TKA30683.1"/>
    <property type="molecule type" value="Genomic_DNA"/>
</dbReference>
<gene>
    <name evidence="2" type="ORF">B0A50_02403</name>
</gene>
<organism evidence="2 3">
    <name type="scientific">Salinomyces thailandicus</name>
    <dbReference type="NCBI Taxonomy" id="706561"/>
    <lineage>
        <taxon>Eukaryota</taxon>
        <taxon>Fungi</taxon>
        <taxon>Dikarya</taxon>
        <taxon>Ascomycota</taxon>
        <taxon>Pezizomycotina</taxon>
        <taxon>Dothideomycetes</taxon>
        <taxon>Dothideomycetidae</taxon>
        <taxon>Mycosphaerellales</taxon>
        <taxon>Teratosphaeriaceae</taxon>
        <taxon>Salinomyces</taxon>
    </lineage>
</organism>
<evidence type="ECO:0000313" key="2">
    <source>
        <dbReference type="EMBL" id="TKA30683.1"/>
    </source>
</evidence>
<sequence length="117" mass="12910">MFLTYLLSGASCVFWAHATFPDTPFTTNRRDVISASGRNVIFAGVNWPGQGLTVLPEGLQYNSIANITSSIKQSLGMNIRKLTYAIEMVDDDLDDTPYQTLDATLVNSGRNKWNDCA</sequence>
<reference evidence="2 3" key="1">
    <citation type="submission" date="2017-03" db="EMBL/GenBank/DDBJ databases">
        <title>Genomes of endolithic fungi from Antarctica.</title>
        <authorList>
            <person name="Coleine C."/>
            <person name="Masonjones S."/>
            <person name="Stajich J.E."/>
        </authorList>
    </citation>
    <scope>NUCLEOTIDE SEQUENCE [LARGE SCALE GENOMIC DNA]</scope>
    <source>
        <strain evidence="2 3">CCFEE 6315</strain>
    </source>
</reference>
<dbReference type="OrthoDB" id="442731at2759"/>
<feature type="signal peptide" evidence="1">
    <location>
        <begin position="1"/>
        <end position="18"/>
    </location>
</feature>
<name>A0A4U0U682_9PEZI</name>
<keyword evidence="3" id="KW-1185">Reference proteome</keyword>
<dbReference type="InterPro" id="IPR017853">
    <property type="entry name" value="GH"/>
</dbReference>
<keyword evidence="1" id="KW-0732">Signal</keyword>
<accession>A0A4U0U682</accession>
<dbReference type="Gene3D" id="3.20.20.80">
    <property type="entry name" value="Glycosidases"/>
    <property type="match status" value="1"/>
</dbReference>
<feature type="chain" id="PRO_5020493709" evidence="1">
    <location>
        <begin position="19"/>
        <end position="117"/>
    </location>
</feature>
<evidence type="ECO:0000313" key="3">
    <source>
        <dbReference type="Proteomes" id="UP000308549"/>
    </source>
</evidence>
<dbReference type="Proteomes" id="UP000308549">
    <property type="component" value="Unassembled WGS sequence"/>
</dbReference>
<dbReference type="PANTHER" id="PTHR31263">
    <property type="entry name" value="CELLULASE FAMILY PROTEIN (AFU_ORTHOLOGUE AFUA_5G14560)"/>
    <property type="match status" value="1"/>
</dbReference>